<name>A0A3G6J6C5_9CORY</name>
<dbReference type="KEGG" id="ccho:CCHOA_04820"/>
<evidence type="ECO:0000256" key="5">
    <source>
        <dbReference type="ARBA" id="ARBA00023136"/>
    </source>
</evidence>
<dbReference type="GO" id="GO:0015171">
    <property type="term" value="F:amino acid transmembrane transporter activity"/>
    <property type="evidence" value="ECO:0007669"/>
    <property type="project" value="TreeGrafter"/>
</dbReference>
<feature type="transmembrane region" description="Helical" evidence="6">
    <location>
        <begin position="244"/>
        <end position="265"/>
    </location>
</feature>
<evidence type="ECO:0000256" key="6">
    <source>
        <dbReference type="SAM" id="Phobius"/>
    </source>
</evidence>
<dbReference type="PANTHER" id="PTHR30086:SF20">
    <property type="entry name" value="ARGININE EXPORTER PROTEIN ARGO-RELATED"/>
    <property type="match status" value="1"/>
</dbReference>
<proteinExistence type="predicted"/>
<dbReference type="InterPro" id="IPR001123">
    <property type="entry name" value="LeuE-type"/>
</dbReference>
<keyword evidence="8" id="KW-1185">Reference proteome</keyword>
<keyword evidence="3 6" id="KW-0812">Transmembrane</keyword>
<evidence type="ECO:0000256" key="3">
    <source>
        <dbReference type="ARBA" id="ARBA00022692"/>
    </source>
</evidence>
<dbReference type="Proteomes" id="UP000269019">
    <property type="component" value="Chromosome"/>
</dbReference>
<feature type="transmembrane region" description="Helical" evidence="6">
    <location>
        <begin position="66"/>
        <end position="84"/>
    </location>
</feature>
<evidence type="ECO:0000313" key="7">
    <source>
        <dbReference type="EMBL" id="AZA13372.1"/>
    </source>
</evidence>
<reference evidence="7 8" key="1">
    <citation type="submission" date="2018-11" db="EMBL/GenBank/DDBJ databases">
        <authorList>
            <person name="Kleinhagauer T."/>
            <person name="Glaeser S.P."/>
            <person name="Spergser J."/>
            <person name="Ruckert C."/>
            <person name="Kaempfer P."/>
            <person name="Busse H.-J."/>
        </authorList>
    </citation>
    <scope>NUCLEOTIDE SEQUENCE [LARGE SCALE GENOMIC DNA]</scope>
    <source>
        <strain evidence="7 8">200CH</strain>
    </source>
</reference>
<dbReference type="Pfam" id="PF01810">
    <property type="entry name" value="LysE"/>
    <property type="match status" value="1"/>
</dbReference>
<dbReference type="PANTHER" id="PTHR30086">
    <property type="entry name" value="ARGININE EXPORTER PROTEIN ARGO"/>
    <property type="match status" value="1"/>
</dbReference>
<evidence type="ECO:0000313" key="8">
    <source>
        <dbReference type="Proteomes" id="UP000269019"/>
    </source>
</evidence>
<dbReference type="AlphaFoldDB" id="A0A3G6J6C5"/>
<dbReference type="RefSeq" id="WP_123927382.1">
    <property type="nucleotide sequence ID" value="NZ_CP033896.1"/>
</dbReference>
<protein>
    <submittedName>
        <fullName evidence="7">Arginine exporter protein ArgO</fullName>
    </submittedName>
</protein>
<evidence type="ECO:0000256" key="2">
    <source>
        <dbReference type="ARBA" id="ARBA00022475"/>
    </source>
</evidence>
<dbReference type="EMBL" id="CP033896">
    <property type="protein sequence ID" value="AZA13372.1"/>
    <property type="molecule type" value="Genomic_DNA"/>
</dbReference>
<keyword evidence="4 6" id="KW-1133">Transmembrane helix</keyword>
<keyword evidence="2" id="KW-1003">Cell membrane</keyword>
<sequence>MMVMLNGFLMGLSLIIAIGPQNALLLKQGIRRSGVTAIVAVCILSDMILIAAGTAGVGVIIDKAPIVLTILTWLGVAYLCYFAMTCFRDAITQTTVTVDDPQLPDTAPLDTHEVAAALLNNEPDPSTAAGIKFGNHQHSAPLAPAHHHRGQLATKAKPAAVPATAHPSQRDALWAPISAALIMTWLNPGTYVDIVVMLGGMANQYGDTGRWVFAIGAFAASLLWFPTIGYGAQALAGPLSNPKVLRVMNIGIGITMLAIAARLLLHVI</sequence>
<accession>A0A3G6J6C5</accession>
<evidence type="ECO:0000256" key="1">
    <source>
        <dbReference type="ARBA" id="ARBA00004651"/>
    </source>
</evidence>
<gene>
    <name evidence="7" type="primary">argO</name>
    <name evidence="7" type="ORF">CCHOA_04820</name>
</gene>
<organism evidence="7 8">
    <name type="scientific">Corynebacterium choanae</name>
    <dbReference type="NCBI Taxonomy" id="1862358"/>
    <lineage>
        <taxon>Bacteria</taxon>
        <taxon>Bacillati</taxon>
        <taxon>Actinomycetota</taxon>
        <taxon>Actinomycetes</taxon>
        <taxon>Mycobacteriales</taxon>
        <taxon>Corynebacteriaceae</taxon>
        <taxon>Corynebacterium</taxon>
    </lineage>
</organism>
<feature type="transmembrane region" description="Helical" evidence="6">
    <location>
        <begin position="35"/>
        <end position="59"/>
    </location>
</feature>
<keyword evidence="5 6" id="KW-0472">Membrane</keyword>
<dbReference type="GO" id="GO:0005886">
    <property type="term" value="C:plasma membrane"/>
    <property type="evidence" value="ECO:0007669"/>
    <property type="project" value="UniProtKB-SubCell"/>
</dbReference>
<feature type="transmembrane region" description="Helical" evidence="6">
    <location>
        <begin position="211"/>
        <end position="232"/>
    </location>
</feature>
<comment type="subcellular location">
    <subcellularLocation>
        <location evidence="1">Cell membrane</location>
        <topology evidence="1">Multi-pass membrane protein</topology>
    </subcellularLocation>
</comment>
<dbReference type="OrthoDB" id="5638726at2"/>
<evidence type="ECO:0000256" key="4">
    <source>
        <dbReference type="ARBA" id="ARBA00022989"/>
    </source>
</evidence>